<evidence type="ECO:0000256" key="1">
    <source>
        <dbReference type="ARBA" id="ARBA00022670"/>
    </source>
</evidence>
<dbReference type="PANTHER" id="PTHR11905">
    <property type="entry name" value="ADAM A DISINTEGRIN AND METALLOPROTEASE DOMAIN"/>
    <property type="match status" value="1"/>
</dbReference>
<dbReference type="Proteomes" id="UP001153292">
    <property type="component" value="Chromosome 4"/>
</dbReference>
<evidence type="ECO:0000256" key="4">
    <source>
        <dbReference type="ARBA" id="ARBA00022833"/>
    </source>
</evidence>
<dbReference type="InterPro" id="IPR024079">
    <property type="entry name" value="MetalloPept_cat_dom_sf"/>
</dbReference>
<dbReference type="PROSITE" id="PS50215">
    <property type="entry name" value="ADAM_MEPRO"/>
    <property type="match status" value="1"/>
</dbReference>
<protein>
    <recommendedName>
        <fullName evidence="10">Peptidase M12B domain-containing protein</fullName>
    </recommendedName>
</protein>
<keyword evidence="5" id="KW-0482">Metalloprotease</keyword>
<keyword evidence="12" id="KW-1185">Reference proteome</keyword>
<sequence length="896" mass="97957">MLLGTCGRQFDSQNLHFPSTFSRRCERCTFGARYALFGSWRRISVRALIASATAVKGGPFCGGATRAFPIFKAPACHFRVSVYKLVRSVRGRRVRSWCLVSCNAIEMSRAETVAVALLLALRAGAPARFPDLLSVHGWWGEERSRTSEDSDVQVVYLPALLPREAQLSTDKNNDEIPLPYSFDAFGRSFNLQLVPNRRLVSSNFRVWSDQGPEPVTITDTSCHFLNAGSGAVAALSACKDHALHGLIVVDNSTYEVRPLRAGSRRSNKREGRTAHVIRRAPPPPPPLDDELLLRPRPRARTPRMSRAPPHNKLPSGYTIEIALFLDEAGYKLFHPFLNYNEASLKDMLLAYINGVQALYQHPSLGTRIQLSLVRLTLLRTQPQSLPAHAERGRLLDAFCAYQRSLNIEDDDDPQHWDMALLLSGMDFYSEEGGQRNGVTMGLAPVGGVCLPAHACVVSEFGTSDLMGRPYPSAGFTSVYILAHEIGHNLGMHHDGTGNTCARDGFIMSPSRGTNGEASWSFCSARVVADLQWATCLLDGGDDLDVSNELRHEKFGSAPGAVWGAKKQCEVLLRDVDAAPWSGAGAGAVGPCAQLACRSPHRVGFYYAGPALPGTPCGDHMWCQGGECVPASTSPNITEGPINSNEVVGGGEGAGSESAGADGWGPWRESSCQSGCTMRARGFRERRRTCAGAATCTGASYDVMLCDDSKVCGKKSRVSANELAARKCGEYARLLPELDARGGGLQVPHDPTRMWMGCAVFCRRAAGGGFYAPRVELNGAGLDPYFPDGTWCHHDGEQHYYCMQHHCLPENFKMTAEWNVWQLPSEDIDGPFNAKAQNTAEDDAANDAIQNYHSLNNEGIPIFRSAFPPLVPEEPESNWEVMDYVDLPRVIEDRQPH</sequence>
<gene>
    <name evidence="11" type="ORF">CHILSU_LOCUS8830</name>
</gene>
<evidence type="ECO:0000256" key="9">
    <source>
        <dbReference type="SAM" id="MobiDB-lite"/>
    </source>
</evidence>
<feature type="region of interest" description="Disordered" evidence="9">
    <location>
        <begin position="259"/>
        <end position="292"/>
    </location>
</feature>
<evidence type="ECO:0000256" key="8">
    <source>
        <dbReference type="PROSITE-ProRule" id="PRU00276"/>
    </source>
</evidence>
<accession>A0ABN8B7I1</accession>
<feature type="binding site" evidence="8">
    <location>
        <position position="483"/>
    </location>
    <ligand>
        <name>Zn(2+)</name>
        <dbReference type="ChEBI" id="CHEBI:29105"/>
        <note>catalytic</note>
    </ligand>
</feature>
<evidence type="ECO:0000256" key="6">
    <source>
        <dbReference type="ARBA" id="ARBA00023157"/>
    </source>
</evidence>
<evidence type="ECO:0000313" key="11">
    <source>
        <dbReference type="EMBL" id="CAH0405466.1"/>
    </source>
</evidence>
<organism evidence="11 12">
    <name type="scientific">Chilo suppressalis</name>
    <name type="common">Asiatic rice borer moth</name>
    <dbReference type="NCBI Taxonomy" id="168631"/>
    <lineage>
        <taxon>Eukaryota</taxon>
        <taxon>Metazoa</taxon>
        <taxon>Ecdysozoa</taxon>
        <taxon>Arthropoda</taxon>
        <taxon>Hexapoda</taxon>
        <taxon>Insecta</taxon>
        <taxon>Pterygota</taxon>
        <taxon>Neoptera</taxon>
        <taxon>Endopterygota</taxon>
        <taxon>Lepidoptera</taxon>
        <taxon>Glossata</taxon>
        <taxon>Ditrysia</taxon>
        <taxon>Pyraloidea</taxon>
        <taxon>Crambidae</taxon>
        <taxon>Crambinae</taxon>
        <taxon>Chilo</taxon>
    </lineage>
</organism>
<keyword evidence="1" id="KW-0645">Protease</keyword>
<keyword evidence="7" id="KW-0325">Glycoprotein</keyword>
<dbReference type="InterPro" id="IPR041645">
    <property type="entry name" value="ADAMTS_CR_2"/>
</dbReference>
<feature type="active site" evidence="8">
    <location>
        <position position="484"/>
    </location>
</feature>
<reference evidence="11" key="1">
    <citation type="submission" date="2021-12" db="EMBL/GenBank/DDBJ databases">
        <authorList>
            <person name="King R."/>
        </authorList>
    </citation>
    <scope>NUCLEOTIDE SEQUENCE</scope>
</reference>
<proteinExistence type="predicted"/>
<keyword evidence="2 8" id="KW-0479">Metal-binding</keyword>
<dbReference type="Pfam" id="PF01421">
    <property type="entry name" value="Reprolysin"/>
    <property type="match status" value="1"/>
</dbReference>
<dbReference type="EMBL" id="OU963897">
    <property type="protein sequence ID" value="CAH0405466.1"/>
    <property type="molecule type" value="Genomic_DNA"/>
</dbReference>
<comment type="caution">
    <text evidence="8">Lacks conserved residue(s) required for the propagation of feature annotation.</text>
</comment>
<keyword evidence="3" id="KW-0378">Hydrolase</keyword>
<dbReference type="InterPro" id="IPR001590">
    <property type="entry name" value="Peptidase_M12B"/>
</dbReference>
<dbReference type="Gene3D" id="3.40.1620.60">
    <property type="match status" value="1"/>
</dbReference>
<evidence type="ECO:0000313" key="12">
    <source>
        <dbReference type="Proteomes" id="UP001153292"/>
    </source>
</evidence>
<feature type="binding site" evidence="8">
    <location>
        <position position="487"/>
    </location>
    <ligand>
        <name>Zn(2+)</name>
        <dbReference type="ChEBI" id="CHEBI:29105"/>
        <note>catalytic</note>
    </ligand>
</feature>
<dbReference type="Pfam" id="PF17771">
    <property type="entry name" value="ADAMTS_CR_2"/>
    <property type="match status" value="1"/>
</dbReference>
<evidence type="ECO:0000259" key="10">
    <source>
        <dbReference type="PROSITE" id="PS50215"/>
    </source>
</evidence>
<feature type="domain" description="Peptidase M12B" evidence="10">
    <location>
        <begin position="317"/>
        <end position="523"/>
    </location>
</feature>
<dbReference type="Gene3D" id="3.40.390.10">
    <property type="entry name" value="Collagenase (Catalytic Domain)"/>
    <property type="match status" value="1"/>
</dbReference>
<evidence type="ECO:0000256" key="5">
    <source>
        <dbReference type="ARBA" id="ARBA00023049"/>
    </source>
</evidence>
<keyword evidence="4 8" id="KW-0862">Zinc</keyword>
<dbReference type="PANTHER" id="PTHR11905:SF247">
    <property type="entry name" value="PEPTIDASE M12B DOMAIN-CONTAINING PROTEIN"/>
    <property type="match status" value="1"/>
</dbReference>
<evidence type="ECO:0000256" key="2">
    <source>
        <dbReference type="ARBA" id="ARBA00022723"/>
    </source>
</evidence>
<name>A0ABN8B7I1_CHISP</name>
<evidence type="ECO:0000256" key="7">
    <source>
        <dbReference type="ARBA" id="ARBA00023180"/>
    </source>
</evidence>
<feature type="binding site" evidence="8">
    <location>
        <position position="493"/>
    </location>
    <ligand>
        <name>Zn(2+)</name>
        <dbReference type="ChEBI" id="CHEBI:29105"/>
        <note>catalytic</note>
    </ligand>
</feature>
<evidence type="ECO:0000256" key="3">
    <source>
        <dbReference type="ARBA" id="ARBA00022801"/>
    </source>
</evidence>
<keyword evidence="6" id="KW-1015">Disulfide bond</keyword>
<dbReference type="SUPFAM" id="SSF55486">
    <property type="entry name" value="Metalloproteases ('zincins'), catalytic domain"/>
    <property type="match status" value="1"/>
</dbReference>